<reference evidence="1 2" key="1">
    <citation type="journal article" date="2009" name="PLoS Genet.">
        <title>Genomic analysis of the basal lineage fungus Rhizopus oryzae reveals a whole-genome duplication.</title>
        <authorList>
            <person name="Ma L.-J."/>
            <person name="Ibrahim A.S."/>
            <person name="Skory C."/>
            <person name="Grabherr M.G."/>
            <person name="Burger G."/>
            <person name="Butler M."/>
            <person name="Elias M."/>
            <person name="Idnurm A."/>
            <person name="Lang B.F."/>
            <person name="Sone T."/>
            <person name="Abe A."/>
            <person name="Calvo S.E."/>
            <person name="Corrochano L.M."/>
            <person name="Engels R."/>
            <person name="Fu J."/>
            <person name="Hansberg W."/>
            <person name="Kim J.-M."/>
            <person name="Kodira C.D."/>
            <person name="Koehrsen M.J."/>
            <person name="Liu B."/>
            <person name="Miranda-Saavedra D."/>
            <person name="O'Leary S."/>
            <person name="Ortiz-Castellanos L."/>
            <person name="Poulter R."/>
            <person name="Rodriguez-Romero J."/>
            <person name="Ruiz-Herrera J."/>
            <person name="Shen Y.-Q."/>
            <person name="Zeng Q."/>
            <person name="Galagan J."/>
            <person name="Birren B.W."/>
            <person name="Cuomo C.A."/>
            <person name="Wickes B.L."/>
        </authorList>
    </citation>
    <scope>NUCLEOTIDE SEQUENCE [LARGE SCALE GENOMIC DNA]</scope>
    <source>
        <strain evidence="2">RA 99-880 / ATCC MYA-4621 / FGSC 9543 / NRRL 43880</strain>
    </source>
</reference>
<name>I1BNW7_RHIO9</name>
<dbReference type="RefSeq" id="XP_067513293.1">
    <property type="nucleotide sequence ID" value="XM_067657192.1"/>
</dbReference>
<protein>
    <submittedName>
        <fullName evidence="1">Uncharacterized protein</fullName>
    </submittedName>
</protein>
<dbReference type="GeneID" id="93609573"/>
<keyword evidence="2" id="KW-1185">Reference proteome</keyword>
<organism evidence="1 2">
    <name type="scientific">Rhizopus delemar (strain RA 99-880 / ATCC MYA-4621 / FGSC 9543 / NRRL 43880)</name>
    <name type="common">Mucormycosis agent</name>
    <name type="synonym">Rhizopus arrhizus var. delemar</name>
    <dbReference type="NCBI Taxonomy" id="246409"/>
    <lineage>
        <taxon>Eukaryota</taxon>
        <taxon>Fungi</taxon>
        <taxon>Fungi incertae sedis</taxon>
        <taxon>Mucoromycota</taxon>
        <taxon>Mucoromycotina</taxon>
        <taxon>Mucoromycetes</taxon>
        <taxon>Mucorales</taxon>
        <taxon>Mucorineae</taxon>
        <taxon>Rhizopodaceae</taxon>
        <taxon>Rhizopus</taxon>
    </lineage>
</organism>
<accession>I1BNW7</accession>
<dbReference type="InParanoid" id="I1BNW7"/>
<evidence type="ECO:0000313" key="2">
    <source>
        <dbReference type="Proteomes" id="UP000009138"/>
    </source>
</evidence>
<evidence type="ECO:0000313" key="1">
    <source>
        <dbReference type="EMBL" id="EIE77897.1"/>
    </source>
</evidence>
<dbReference type="Proteomes" id="UP000009138">
    <property type="component" value="Unassembled WGS sequence"/>
</dbReference>
<dbReference type="EMBL" id="CH476733">
    <property type="protein sequence ID" value="EIE77897.1"/>
    <property type="molecule type" value="Genomic_DNA"/>
</dbReference>
<dbReference type="AlphaFoldDB" id="I1BNW7"/>
<sequence>MRLCETWVSLIARLLNDDNISSHRFITLMVKPGLKSATDIFDKSIINRVIHS</sequence>
<proteinExistence type="predicted"/>
<dbReference type="VEuPathDB" id="FungiDB:RO3G_02601"/>
<gene>
    <name evidence="1" type="ORF">RO3G_02601</name>
</gene>